<dbReference type="Proteomes" id="UP000494363">
    <property type="component" value="Unassembled WGS sequence"/>
</dbReference>
<name>A0A6J5DXZ2_9BURK</name>
<dbReference type="InterPro" id="IPR036614">
    <property type="entry name" value="RusA-like_sf"/>
</dbReference>
<evidence type="ECO:0000313" key="2">
    <source>
        <dbReference type="Proteomes" id="UP000494363"/>
    </source>
</evidence>
<dbReference type="GO" id="GO:0000287">
    <property type="term" value="F:magnesium ion binding"/>
    <property type="evidence" value="ECO:0007669"/>
    <property type="project" value="InterPro"/>
</dbReference>
<evidence type="ECO:0000313" key="1">
    <source>
        <dbReference type="EMBL" id="CAB3758507.1"/>
    </source>
</evidence>
<gene>
    <name evidence="1" type="ORF">LMG29542_03360</name>
</gene>
<dbReference type="RefSeq" id="WP_175227588.1">
    <property type="nucleotide sequence ID" value="NZ_CADIKH010000014.1"/>
</dbReference>
<keyword evidence="2" id="KW-1185">Reference proteome</keyword>
<dbReference type="GO" id="GO:0006310">
    <property type="term" value="P:DNA recombination"/>
    <property type="evidence" value="ECO:0007669"/>
    <property type="project" value="InterPro"/>
</dbReference>
<dbReference type="EMBL" id="CADIKH010000014">
    <property type="protein sequence ID" value="CAB3758507.1"/>
    <property type="molecule type" value="Genomic_DNA"/>
</dbReference>
<proteinExistence type="predicted"/>
<organism evidence="1 2">
    <name type="scientific">Paraburkholderia humisilvae</name>
    <dbReference type="NCBI Taxonomy" id="627669"/>
    <lineage>
        <taxon>Bacteria</taxon>
        <taxon>Pseudomonadati</taxon>
        <taxon>Pseudomonadota</taxon>
        <taxon>Betaproteobacteria</taxon>
        <taxon>Burkholderiales</taxon>
        <taxon>Burkholderiaceae</taxon>
        <taxon>Paraburkholderia</taxon>
    </lineage>
</organism>
<protein>
    <submittedName>
        <fullName evidence="1">Uncharacterized protein</fullName>
    </submittedName>
</protein>
<dbReference type="AlphaFoldDB" id="A0A6J5DXZ2"/>
<dbReference type="GO" id="GO:0006281">
    <property type="term" value="P:DNA repair"/>
    <property type="evidence" value="ECO:0007669"/>
    <property type="project" value="InterPro"/>
</dbReference>
<dbReference type="Gene3D" id="3.30.1330.70">
    <property type="entry name" value="Holliday junction resolvase RusA"/>
    <property type="match status" value="1"/>
</dbReference>
<accession>A0A6J5DXZ2</accession>
<sequence>MRIEFTILGQPASKANSREIVARKVRNKSTGELQTRPMSIKSDAARDYEKTCLKQIPPKARQRLEGPCRIAVRVWYATERPDLDLSVLMDCLQDRYEWVKRGTGEKRVLVHRGVVRNDRQFRQQVFLHGIDRANPRAHIIVEPLHAQQLTLALDSNIDPFELLAL</sequence>
<reference evidence="1 2" key="1">
    <citation type="submission" date="2020-04" db="EMBL/GenBank/DDBJ databases">
        <authorList>
            <person name="De Canck E."/>
        </authorList>
    </citation>
    <scope>NUCLEOTIDE SEQUENCE [LARGE SCALE GENOMIC DNA]</scope>
    <source>
        <strain evidence="1 2">LMG 29542</strain>
    </source>
</reference>